<comment type="caution">
    <text evidence="1">The sequence shown here is derived from an EMBL/GenBank/DDBJ whole genome shotgun (WGS) entry which is preliminary data.</text>
</comment>
<evidence type="ECO:0000313" key="1">
    <source>
        <dbReference type="EMBL" id="TKR76338.1"/>
    </source>
</evidence>
<name>A0A4U5N243_STECR</name>
<dbReference type="Proteomes" id="UP000298663">
    <property type="component" value="Unassembled WGS sequence"/>
</dbReference>
<sequence>MAKGPKPHKTILYSRSPAGSVTRKYTKYLKHFHFRHFPPASSSAYVFFVLHLRLHVLLLHPGHEIAQFASEVRVLVVTTSSFFTHFEIFAFGATTGPWEPLYTKRSSTRTSAPQSFLWRRHLPRLG</sequence>
<accession>A0A4U5N243</accession>
<gene>
    <name evidence="1" type="ORF">L596_017491</name>
</gene>
<dbReference type="EMBL" id="AZBU02000005">
    <property type="protein sequence ID" value="TKR76338.1"/>
    <property type="molecule type" value="Genomic_DNA"/>
</dbReference>
<dbReference type="AlphaFoldDB" id="A0A4U5N243"/>
<keyword evidence="2" id="KW-1185">Reference proteome</keyword>
<reference evidence="1 2" key="1">
    <citation type="journal article" date="2015" name="Genome Biol.">
        <title>Comparative genomics of Steinernema reveals deeply conserved gene regulatory networks.</title>
        <authorList>
            <person name="Dillman A.R."/>
            <person name="Macchietto M."/>
            <person name="Porter C.F."/>
            <person name="Rogers A."/>
            <person name="Williams B."/>
            <person name="Antoshechkin I."/>
            <person name="Lee M.M."/>
            <person name="Goodwin Z."/>
            <person name="Lu X."/>
            <person name="Lewis E.E."/>
            <person name="Goodrich-Blair H."/>
            <person name="Stock S.P."/>
            <person name="Adams B.J."/>
            <person name="Sternberg P.W."/>
            <person name="Mortazavi A."/>
        </authorList>
    </citation>
    <scope>NUCLEOTIDE SEQUENCE [LARGE SCALE GENOMIC DNA]</scope>
    <source>
        <strain evidence="1 2">ALL</strain>
    </source>
</reference>
<organism evidence="1 2">
    <name type="scientific">Steinernema carpocapsae</name>
    <name type="common">Entomopathogenic nematode</name>
    <dbReference type="NCBI Taxonomy" id="34508"/>
    <lineage>
        <taxon>Eukaryota</taxon>
        <taxon>Metazoa</taxon>
        <taxon>Ecdysozoa</taxon>
        <taxon>Nematoda</taxon>
        <taxon>Chromadorea</taxon>
        <taxon>Rhabditida</taxon>
        <taxon>Tylenchina</taxon>
        <taxon>Panagrolaimomorpha</taxon>
        <taxon>Strongyloidoidea</taxon>
        <taxon>Steinernematidae</taxon>
        <taxon>Steinernema</taxon>
    </lineage>
</organism>
<reference evidence="1 2" key="2">
    <citation type="journal article" date="2019" name="G3 (Bethesda)">
        <title>Hybrid Assembly of the Genome of the Entomopathogenic Nematode Steinernema carpocapsae Identifies the X-Chromosome.</title>
        <authorList>
            <person name="Serra L."/>
            <person name="Macchietto M."/>
            <person name="Macias-Munoz A."/>
            <person name="McGill C.J."/>
            <person name="Rodriguez I.M."/>
            <person name="Rodriguez B."/>
            <person name="Murad R."/>
            <person name="Mortazavi A."/>
        </authorList>
    </citation>
    <scope>NUCLEOTIDE SEQUENCE [LARGE SCALE GENOMIC DNA]</scope>
    <source>
        <strain evidence="1 2">ALL</strain>
    </source>
</reference>
<evidence type="ECO:0000313" key="2">
    <source>
        <dbReference type="Proteomes" id="UP000298663"/>
    </source>
</evidence>
<proteinExistence type="predicted"/>
<protein>
    <submittedName>
        <fullName evidence="1">Uncharacterized protein</fullName>
    </submittedName>
</protein>